<dbReference type="AlphaFoldDB" id="A0A2P2Q7I8"/>
<evidence type="ECO:0000256" key="2">
    <source>
        <dbReference type="ARBA" id="ARBA00022741"/>
    </source>
</evidence>
<organism evidence="5">
    <name type="scientific">Rhizophora mucronata</name>
    <name type="common">Asiatic mangrove</name>
    <dbReference type="NCBI Taxonomy" id="61149"/>
    <lineage>
        <taxon>Eukaryota</taxon>
        <taxon>Viridiplantae</taxon>
        <taxon>Streptophyta</taxon>
        <taxon>Embryophyta</taxon>
        <taxon>Tracheophyta</taxon>
        <taxon>Spermatophyta</taxon>
        <taxon>Magnoliopsida</taxon>
        <taxon>eudicotyledons</taxon>
        <taxon>Gunneridae</taxon>
        <taxon>Pentapetalae</taxon>
        <taxon>rosids</taxon>
        <taxon>fabids</taxon>
        <taxon>Malpighiales</taxon>
        <taxon>Rhizophoraceae</taxon>
        <taxon>Rhizophora</taxon>
    </lineage>
</organism>
<dbReference type="InterPro" id="IPR036393">
    <property type="entry name" value="AceGlu_kinase-like_sf"/>
</dbReference>
<keyword evidence="3" id="KW-0418">Kinase</keyword>
<reference evidence="5" key="1">
    <citation type="submission" date="2018-02" db="EMBL/GenBank/DDBJ databases">
        <title>Rhizophora mucronata_Transcriptome.</title>
        <authorList>
            <person name="Meera S.P."/>
            <person name="Sreeshan A."/>
            <person name="Augustine A."/>
        </authorList>
    </citation>
    <scope>NUCLEOTIDE SEQUENCE</scope>
    <source>
        <tissue evidence="5">Leaf</tissue>
    </source>
</reference>
<keyword evidence="2" id="KW-0547">Nucleotide-binding</keyword>
<dbReference type="EMBL" id="GGEC01082474">
    <property type="protein sequence ID" value="MBX62958.1"/>
    <property type="molecule type" value="Transcribed_RNA"/>
</dbReference>
<dbReference type="GO" id="GO:0016114">
    <property type="term" value="P:terpenoid biosynthetic process"/>
    <property type="evidence" value="ECO:0007669"/>
    <property type="project" value="TreeGrafter"/>
</dbReference>
<dbReference type="GO" id="GO:0016301">
    <property type="term" value="F:kinase activity"/>
    <property type="evidence" value="ECO:0007669"/>
    <property type="project" value="UniProtKB-KW"/>
</dbReference>
<protein>
    <submittedName>
        <fullName evidence="5">Uncharacterized protein LOC105630501</fullName>
    </submittedName>
</protein>
<keyword evidence="4" id="KW-0067">ATP-binding</keyword>
<dbReference type="GO" id="GO:0102043">
    <property type="term" value="F:isopentenyl phosphate kinase activity"/>
    <property type="evidence" value="ECO:0007669"/>
    <property type="project" value="TreeGrafter"/>
</dbReference>
<dbReference type="PANTHER" id="PTHR43654:SF1">
    <property type="entry name" value="ISOPENTENYL PHOSPHATE KINASE"/>
    <property type="match status" value="1"/>
</dbReference>
<name>A0A2P2Q7I8_RHIMU</name>
<evidence type="ECO:0000256" key="4">
    <source>
        <dbReference type="ARBA" id="ARBA00022840"/>
    </source>
</evidence>
<evidence type="ECO:0000313" key="5">
    <source>
        <dbReference type="EMBL" id="MBX62958.1"/>
    </source>
</evidence>
<accession>A0A2P2Q7I8</accession>
<evidence type="ECO:0000256" key="1">
    <source>
        <dbReference type="ARBA" id="ARBA00022679"/>
    </source>
</evidence>
<dbReference type="PANTHER" id="PTHR43654">
    <property type="entry name" value="GLUTAMATE 5-KINASE"/>
    <property type="match status" value="1"/>
</dbReference>
<evidence type="ECO:0000256" key="3">
    <source>
        <dbReference type="ARBA" id="ARBA00022777"/>
    </source>
</evidence>
<proteinExistence type="predicted"/>
<dbReference type="GO" id="GO:0005524">
    <property type="term" value="F:ATP binding"/>
    <property type="evidence" value="ECO:0007669"/>
    <property type="project" value="UniProtKB-KW"/>
</dbReference>
<keyword evidence="1" id="KW-0808">Transferase</keyword>
<sequence>MAKMEDKTTFNLTKPIRCIVKLGGAAITCKNELEKINEENLEIVSSQLRESMFAGSGSQQINGMDWSKRPGRSEIECNIDDFEGHGFLDSSSFVVVHGAGSFGHFQASKSGVHKGGLNQSLVKAGFVATRISVNLRFYSVLFFFPGCSSFFF</sequence>
<dbReference type="GO" id="GO:0005829">
    <property type="term" value="C:cytosol"/>
    <property type="evidence" value="ECO:0007669"/>
    <property type="project" value="TreeGrafter"/>
</dbReference>
<dbReference type="Gene3D" id="3.40.1160.10">
    <property type="entry name" value="Acetylglutamate kinase-like"/>
    <property type="match status" value="1"/>
</dbReference>